<dbReference type="AlphaFoldDB" id="A0A0F9PBF6"/>
<dbReference type="EMBL" id="LAZR01002503">
    <property type="protein sequence ID" value="KKN29190.1"/>
    <property type="molecule type" value="Genomic_DNA"/>
</dbReference>
<accession>A0A0F9PBF6</accession>
<organism evidence="1">
    <name type="scientific">marine sediment metagenome</name>
    <dbReference type="NCBI Taxonomy" id="412755"/>
    <lineage>
        <taxon>unclassified sequences</taxon>
        <taxon>metagenomes</taxon>
        <taxon>ecological metagenomes</taxon>
    </lineage>
</organism>
<protein>
    <submittedName>
        <fullName evidence="1">Uncharacterized protein</fullName>
    </submittedName>
</protein>
<sequence length="219" mass="25153">MAEENKDAYVKTKELSTDEVKGIISTDFGTKIVLKDIKSGYHLIMKILEPVKIEKYDYDGGSQTKYMFKCKYKGKGIKPFELQVQAGENAVKRLQEKYPDDKYVDMYAFFSRTSHKGLYPQFINPIPHYNEPVDKDDLFNPTNENLPDNQAATTEEGEAKSLLSSPLELSEKEQQVITELEPFKGKPEFTPEAIRQSFLTRIPDLQEDRLKQLTARVLS</sequence>
<evidence type="ECO:0000313" key="1">
    <source>
        <dbReference type="EMBL" id="KKN29190.1"/>
    </source>
</evidence>
<proteinExistence type="predicted"/>
<comment type="caution">
    <text evidence="1">The sequence shown here is derived from an EMBL/GenBank/DDBJ whole genome shotgun (WGS) entry which is preliminary data.</text>
</comment>
<gene>
    <name evidence="1" type="ORF">LCGC14_0846430</name>
</gene>
<reference evidence="1" key="1">
    <citation type="journal article" date="2015" name="Nature">
        <title>Complex archaea that bridge the gap between prokaryotes and eukaryotes.</title>
        <authorList>
            <person name="Spang A."/>
            <person name="Saw J.H."/>
            <person name="Jorgensen S.L."/>
            <person name="Zaremba-Niedzwiedzka K."/>
            <person name="Martijn J."/>
            <person name="Lind A.E."/>
            <person name="van Eijk R."/>
            <person name="Schleper C."/>
            <person name="Guy L."/>
            <person name="Ettema T.J."/>
        </authorList>
    </citation>
    <scope>NUCLEOTIDE SEQUENCE</scope>
</reference>
<name>A0A0F9PBF6_9ZZZZ</name>